<dbReference type="SMART" id="SM00408">
    <property type="entry name" value="IGc2"/>
    <property type="match status" value="1"/>
</dbReference>
<dbReference type="GO" id="GO:0002376">
    <property type="term" value="P:immune system process"/>
    <property type="evidence" value="ECO:0007669"/>
    <property type="project" value="UniProtKB-KW"/>
</dbReference>
<dbReference type="InterPro" id="IPR003597">
    <property type="entry name" value="Ig_C1-set"/>
</dbReference>
<dbReference type="InterPro" id="IPR013783">
    <property type="entry name" value="Ig-like_fold"/>
</dbReference>
<evidence type="ECO:0000256" key="7">
    <source>
        <dbReference type="ARBA" id="ARBA00023136"/>
    </source>
</evidence>
<comment type="subcellular location">
    <subcellularLocation>
        <location evidence="1">Cell membrane</location>
    </subcellularLocation>
    <subcellularLocation>
        <location evidence="2">Secreted</location>
    </subcellularLocation>
</comment>
<keyword evidence="13" id="KW-1185">Reference proteome</keyword>
<name>G3TRS4_LOXAF</name>
<keyword evidence="6" id="KW-0391">Immunity</keyword>
<dbReference type="InterPro" id="IPR050150">
    <property type="entry name" value="IgV_Light_Chain"/>
</dbReference>
<evidence type="ECO:0000256" key="9">
    <source>
        <dbReference type="ARBA" id="ARBA00023319"/>
    </source>
</evidence>
<sequence length="235" mass="25092">MAWMLLLLPLLTLCTGSVTSSELTQPPSVSVAQGQTASITCSRDNIGSYYIHWYQQKPGQAPVLAICNSNSRPSGTPDRFSGSNSGNTATLTISRVQAEDEADYYCQSGDSSSSAPVAWVGGLRLADMGCHLKASPSITLFPPSSEEIQANKATLVCLINDFYPGTVVVAWKEDGKTITQGVQTTKPSKQSNNKYAASSYLTLTPAQWKSHNSYSCQVTHEGSTVEKKVAPAECA</sequence>
<evidence type="ECO:0000259" key="11">
    <source>
        <dbReference type="PROSITE" id="PS50835"/>
    </source>
</evidence>
<accession>G3TRS4</accession>
<dbReference type="Gene3D" id="2.60.40.10">
    <property type="entry name" value="Immunoglobulins"/>
    <property type="match status" value="2"/>
</dbReference>
<reference evidence="12 13" key="1">
    <citation type="submission" date="2009-06" db="EMBL/GenBank/DDBJ databases">
        <title>The Genome Sequence of Loxodonta africana (African elephant).</title>
        <authorList>
            <person name="Di Palma F."/>
            <person name="Heiman D."/>
            <person name="Young S."/>
            <person name="Johnson J."/>
            <person name="Lander E.S."/>
            <person name="Lindblad-Toh K."/>
        </authorList>
    </citation>
    <scope>NUCLEOTIDE SEQUENCE [LARGE SCALE GENOMIC DNA]</scope>
    <source>
        <strain evidence="12 13">Isolate ISIS603380</strain>
    </source>
</reference>
<dbReference type="PROSITE" id="PS50835">
    <property type="entry name" value="IG_LIKE"/>
    <property type="match status" value="2"/>
</dbReference>
<dbReference type="Proteomes" id="UP000007646">
    <property type="component" value="Unassembled WGS sequence"/>
</dbReference>
<dbReference type="GO" id="GO:0005886">
    <property type="term" value="C:plasma membrane"/>
    <property type="evidence" value="ECO:0007669"/>
    <property type="project" value="UniProtKB-SubCell"/>
</dbReference>
<reference evidence="12" key="3">
    <citation type="submission" date="2025-09" db="UniProtKB">
        <authorList>
            <consortium name="Ensembl"/>
        </authorList>
    </citation>
    <scope>IDENTIFICATION</scope>
    <source>
        <strain evidence="12">Isolate ISIS603380</strain>
    </source>
</reference>
<keyword evidence="8" id="KW-1015">Disulfide bond</keyword>
<dbReference type="CDD" id="cd07699">
    <property type="entry name" value="IgC1_L"/>
    <property type="match status" value="1"/>
</dbReference>
<feature type="signal peptide" evidence="10">
    <location>
        <begin position="1"/>
        <end position="16"/>
    </location>
</feature>
<dbReference type="PANTHER" id="PTHR23267">
    <property type="entry name" value="IMMUNOGLOBULIN LIGHT CHAIN"/>
    <property type="match status" value="1"/>
</dbReference>
<dbReference type="InterPro" id="IPR013106">
    <property type="entry name" value="Ig_V-set"/>
</dbReference>
<dbReference type="SMART" id="SM00406">
    <property type="entry name" value="IGv"/>
    <property type="match status" value="1"/>
</dbReference>
<dbReference type="SMART" id="SM00407">
    <property type="entry name" value="IGc1"/>
    <property type="match status" value="1"/>
</dbReference>
<evidence type="ECO:0000256" key="5">
    <source>
        <dbReference type="ARBA" id="ARBA00022729"/>
    </source>
</evidence>
<keyword evidence="5 10" id="KW-0732">Signal</keyword>
<dbReference type="Ensembl" id="ENSLAFT00000035077.1">
    <property type="protein sequence ID" value="ENSLAFP00000018282.1"/>
    <property type="gene ID" value="ENSLAFG00000026930.1"/>
</dbReference>
<evidence type="ECO:0000256" key="10">
    <source>
        <dbReference type="SAM" id="SignalP"/>
    </source>
</evidence>
<dbReference type="InterPro" id="IPR036179">
    <property type="entry name" value="Ig-like_dom_sf"/>
</dbReference>
<evidence type="ECO:0000256" key="6">
    <source>
        <dbReference type="ARBA" id="ARBA00022859"/>
    </source>
</evidence>
<dbReference type="InterPro" id="IPR003599">
    <property type="entry name" value="Ig_sub"/>
</dbReference>
<keyword evidence="4" id="KW-0964">Secreted</keyword>
<dbReference type="AlphaFoldDB" id="G3TRS4"/>
<evidence type="ECO:0000256" key="1">
    <source>
        <dbReference type="ARBA" id="ARBA00004236"/>
    </source>
</evidence>
<reference evidence="12" key="2">
    <citation type="submission" date="2025-08" db="UniProtKB">
        <authorList>
            <consortium name="Ensembl"/>
        </authorList>
    </citation>
    <scope>IDENTIFICATION</scope>
    <source>
        <strain evidence="12">Isolate ISIS603380</strain>
    </source>
</reference>
<dbReference type="InterPro" id="IPR003598">
    <property type="entry name" value="Ig_sub2"/>
</dbReference>
<dbReference type="GeneTree" id="ENSGT00940000153307"/>
<dbReference type="PROSITE" id="PS00290">
    <property type="entry name" value="IG_MHC"/>
    <property type="match status" value="1"/>
</dbReference>
<dbReference type="InterPro" id="IPR003006">
    <property type="entry name" value="Ig/MHC_CS"/>
</dbReference>
<keyword evidence="7" id="KW-0472">Membrane</keyword>
<evidence type="ECO:0000313" key="13">
    <source>
        <dbReference type="Proteomes" id="UP000007646"/>
    </source>
</evidence>
<evidence type="ECO:0000256" key="3">
    <source>
        <dbReference type="ARBA" id="ARBA00022475"/>
    </source>
</evidence>
<evidence type="ECO:0000313" key="12">
    <source>
        <dbReference type="Ensembl" id="ENSLAFP00000018282.1"/>
    </source>
</evidence>
<feature type="domain" description="Ig-like" evidence="11">
    <location>
        <begin position="136"/>
        <end position="230"/>
    </location>
</feature>
<dbReference type="Pfam" id="PF07686">
    <property type="entry name" value="V-set"/>
    <property type="match status" value="1"/>
</dbReference>
<evidence type="ECO:0000256" key="8">
    <source>
        <dbReference type="ARBA" id="ARBA00023157"/>
    </source>
</evidence>
<feature type="domain" description="Ig-like" evidence="11">
    <location>
        <begin position="9"/>
        <end position="118"/>
    </location>
</feature>
<keyword evidence="3" id="KW-1003">Cell membrane</keyword>
<proteinExistence type="predicted"/>
<dbReference type="GO" id="GO:0005576">
    <property type="term" value="C:extracellular region"/>
    <property type="evidence" value="ECO:0007669"/>
    <property type="project" value="UniProtKB-SubCell"/>
</dbReference>
<protein>
    <recommendedName>
        <fullName evidence="11">Ig-like domain-containing protein</fullName>
    </recommendedName>
</protein>
<dbReference type="FunFam" id="2.60.40.10:FF:000620">
    <property type="entry name" value="Immunoglobulin lambda locus"/>
    <property type="match status" value="1"/>
</dbReference>
<keyword evidence="9" id="KW-0393">Immunoglobulin domain</keyword>
<organism evidence="12 13">
    <name type="scientific">Loxodonta africana</name>
    <name type="common">African elephant</name>
    <dbReference type="NCBI Taxonomy" id="9785"/>
    <lineage>
        <taxon>Eukaryota</taxon>
        <taxon>Metazoa</taxon>
        <taxon>Chordata</taxon>
        <taxon>Craniata</taxon>
        <taxon>Vertebrata</taxon>
        <taxon>Euteleostomi</taxon>
        <taxon>Mammalia</taxon>
        <taxon>Eutheria</taxon>
        <taxon>Afrotheria</taxon>
        <taxon>Proboscidea</taxon>
        <taxon>Elephantidae</taxon>
        <taxon>Loxodonta</taxon>
    </lineage>
</organism>
<evidence type="ECO:0000256" key="4">
    <source>
        <dbReference type="ARBA" id="ARBA00022525"/>
    </source>
</evidence>
<dbReference type="SMART" id="SM00409">
    <property type="entry name" value="IG"/>
    <property type="match status" value="2"/>
</dbReference>
<dbReference type="InterPro" id="IPR007110">
    <property type="entry name" value="Ig-like_dom"/>
</dbReference>
<evidence type="ECO:0000256" key="2">
    <source>
        <dbReference type="ARBA" id="ARBA00004613"/>
    </source>
</evidence>
<dbReference type="Pfam" id="PF07654">
    <property type="entry name" value="C1-set"/>
    <property type="match status" value="1"/>
</dbReference>
<dbReference type="InParanoid" id="G3TRS4"/>
<dbReference type="FunFam" id="2.60.40.10:FF:000283">
    <property type="entry name" value="Immunoglobulin kappa constant"/>
    <property type="match status" value="1"/>
</dbReference>
<feature type="chain" id="PRO_5003455643" description="Ig-like domain-containing protein" evidence="10">
    <location>
        <begin position="17"/>
        <end position="235"/>
    </location>
</feature>
<dbReference type="SUPFAM" id="SSF48726">
    <property type="entry name" value="Immunoglobulin"/>
    <property type="match status" value="2"/>
</dbReference>